<comment type="caution">
    <text evidence="2">The sequence shown here is derived from an EMBL/GenBank/DDBJ whole genome shotgun (WGS) entry which is preliminary data.</text>
</comment>
<dbReference type="SUPFAM" id="SSF53706">
    <property type="entry name" value="Formate dehydrogenase/DMSO reductase, domains 1-3"/>
    <property type="match status" value="1"/>
</dbReference>
<dbReference type="EMBL" id="BAABCE010000002">
    <property type="protein sequence ID" value="GAA3531663.1"/>
    <property type="molecule type" value="Genomic_DNA"/>
</dbReference>
<protein>
    <recommendedName>
        <fullName evidence="1">Molybdopterin oxidoreductase domain-containing protein</fullName>
    </recommendedName>
</protein>
<evidence type="ECO:0000313" key="3">
    <source>
        <dbReference type="Proteomes" id="UP001500707"/>
    </source>
</evidence>
<name>A0ABP6V9V1_9ACTN</name>
<dbReference type="PANTHER" id="PTHR43105">
    <property type="entry name" value="RESPIRATORY NITRATE REDUCTASE"/>
    <property type="match status" value="1"/>
</dbReference>
<dbReference type="Proteomes" id="UP001500707">
    <property type="component" value="Unassembled WGS sequence"/>
</dbReference>
<dbReference type="Pfam" id="PF00384">
    <property type="entry name" value="Molybdopterin"/>
    <property type="match status" value="1"/>
</dbReference>
<dbReference type="InterPro" id="IPR050123">
    <property type="entry name" value="Prok_molybdopt-oxidoreductase"/>
</dbReference>
<dbReference type="Gene3D" id="3.40.50.12770">
    <property type="entry name" value="Nitrate reductase alpha subunit"/>
    <property type="match status" value="1"/>
</dbReference>
<evidence type="ECO:0000259" key="1">
    <source>
        <dbReference type="Pfam" id="PF00384"/>
    </source>
</evidence>
<accession>A0ABP6V9V1</accession>
<organism evidence="2 3">
    <name type="scientific">Streptomyces osmaniensis</name>
    <dbReference type="NCBI Taxonomy" id="593134"/>
    <lineage>
        <taxon>Bacteria</taxon>
        <taxon>Bacillati</taxon>
        <taxon>Actinomycetota</taxon>
        <taxon>Actinomycetes</taxon>
        <taxon>Kitasatosporales</taxon>
        <taxon>Streptomycetaceae</taxon>
        <taxon>Streptomyces</taxon>
    </lineage>
</organism>
<sequence length="73" mass="7868">MVAWAEIIGAPDKRRRYRSARGKGGLVRIGWDETLEIAAAAHVHTLPEYGPDRIAGFSPIPAMSMASHAVGAR</sequence>
<dbReference type="InterPro" id="IPR006656">
    <property type="entry name" value="Mopterin_OxRdtase"/>
</dbReference>
<proteinExistence type="predicted"/>
<evidence type="ECO:0000313" key="2">
    <source>
        <dbReference type="EMBL" id="GAA3531663.1"/>
    </source>
</evidence>
<keyword evidence="3" id="KW-1185">Reference proteome</keyword>
<gene>
    <name evidence="2" type="ORF">GCM10022295_12120</name>
</gene>
<feature type="domain" description="Molybdopterin oxidoreductase" evidence="1">
    <location>
        <begin position="14"/>
        <end position="71"/>
    </location>
</feature>
<dbReference type="PANTHER" id="PTHR43105:SF2">
    <property type="entry name" value="RESPIRATORY NITRATE REDUCTASE 2 ALPHA CHAIN"/>
    <property type="match status" value="1"/>
</dbReference>
<reference evidence="3" key="1">
    <citation type="journal article" date="2019" name="Int. J. Syst. Evol. Microbiol.">
        <title>The Global Catalogue of Microorganisms (GCM) 10K type strain sequencing project: providing services to taxonomists for standard genome sequencing and annotation.</title>
        <authorList>
            <consortium name="The Broad Institute Genomics Platform"/>
            <consortium name="The Broad Institute Genome Sequencing Center for Infectious Disease"/>
            <person name="Wu L."/>
            <person name="Ma J."/>
        </authorList>
    </citation>
    <scope>NUCLEOTIDE SEQUENCE [LARGE SCALE GENOMIC DNA]</scope>
    <source>
        <strain evidence="3">JCM 17656</strain>
    </source>
</reference>